<name>A0A6C0LFA4_9ZZZZ</name>
<sequence>MPDFYRSSYIDNSETDSDLTVDSEEEDSFRKNTLILCEIFHPSLHGFTRESDKTVLGHFLVIGPADLTHENTSVSVFSAVQNMLSNIRCVMERYPDHPQIRNYKKLILRDDYIRPEIAECILLKGDEKVAILKTVWLRIVQRAWKKIFQERCRIRSQRMTIYSIGWRQIHGTWPKTCAYMPTIHGMLSGLKQ</sequence>
<accession>A0A6C0LFA4</accession>
<dbReference type="EMBL" id="MN740471">
    <property type="protein sequence ID" value="QHU28244.1"/>
    <property type="molecule type" value="Genomic_DNA"/>
</dbReference>
<dbReference type="AlphaFoldDB" id="A0A6C0LFA4"/>
<proteinExistence type="predicted"/>
<reference evidence="1" key="1">
    <citation type="journal article" date="2020" name="Nature">
        <title>Giant virus diversity and host interactions through global metagenomics.</title>
        <authorList>
            <person name="Schulz F."/>
            <person name="Roux S."/>
            <person name="Paez-Espino D."/>
            <person name="Jungbluth S."/>
            <person name="Walsh D.A."/>
            <person name="Denef V.J."/>
            <person name="McMahon K.D."/>
            <person name="Konstantinidis K.T."/>
            <person name="Eloe-Fadrosh E.A."/>
            <person name="Kyrpides N.C."/>
            <person name="Woyke T."/>
        </authorList>
    </citation>
    <scope>NUCLEOTIDE SEQUENCE</scope>
    <source>
        <strain evidence="1">GVMAG-M-3300027770-73</strain>
    </source>
</reference>
<evidence type="ECO:0000313" key="1">
    <source>
        <dbReference type="EMBL" id="QHU28244.1"/>
    </source>
</evidence>
<organism evidence="1">
    <name type="scientific">viral metagenome</name>
    <dbReference type="NCBI Taxonomy" id="1070528"/>
    <lineage>
        <taxon>unclassified sequences</taxon>
        <taxon>metagenomes</taxon>
        <taxon>organismal metagenomes</taxon>
    </lineage>
</organism>
<protein>
    <submittedName>
        <fullName evidence="1">Uncharacterized protein</fullName>
    </submittedName>
</protein>